<dbReference type="SUPFAM" id="SSF143865">
    <property type="entry name" value="CorA soluble domain-like"/>
    <property type="match status" value="1"/>
</dbReference>
<keyword evidence="8" id="KW-0406">Ion transport</keyword>
<evidence type="ECO:0000313" key="14">
    <source>
        <dbReference type="EMBL" id="NKY34122.1"/>
    </source>
</evidence>
<gene>
    <name evidence="14" type="ORF">HGA13_13685</name>
</gene>
<comment type="catalytic activity">
    <reaction evidence="10">
        <text>Mg(2+)(in) = Mg(2+)(out)</text>
        <dbReference type="Rhea" id="RHEA:29827"/>
        <dbReference type="ChEBI" id="CHEBI:18420"/>
    </reaction>
</comment>
<dbReference type="Pfam" id="PF01544">
    <property type="entry name" value="CorA"/>
    <property type="match status" value="1"/>
</dbReference>
<evidence type="ECO:0000256" key="13">
    <source>
        <dbReference type="SAM" id="Phobius"/>
    </source>
</evidence>
<dbReference type="FunFam" id="1.20.58.340:FF:000004">
    <property type="entry name" value="Magnesium transport protein CorA"/>
    <property type="match status" value="1"/>
</dbReference>
<dbReference type="GO" id="GO:0050897">
    <property type="term" value="F:cobalt ion binding"/>
    <property type="evidence" value="ECO:0007669"/>
    <property type="project" value="TreeGrafter"/>
</dbReference>
<evidence type="ECO:0000256" key="10">
    <source>
        <dbReference type="ARBA" id="ARBA00034269"/>
    </source>
</evidence>
<reference evidence="14 15" key="1">
    <citation type="submission" date="2020-04" db="EMBL/GenBank/DDBJ databases">
        <title>MicrobeNet Type strains.</title>
        <authorList>
            <person name="Nicholson A.C."/>
        </authorList>
    </citation>
    <scope>NUCLEOTIDE SEQUENCE [LARGE SCALE GENOMIC DNA]</scope>
    <source>
        <strain evidence="14 15">DSM 45078</strain>
    </source>
</reference>
<evidence type="ECO:0000256" key="6">
    <source>
        <dbReference type="ARBA" id="ARBA00022842"/>
    </source>
</evidence>
<dbReference type="GO" id="GO:0000287">
    <property type="term" value="F:magnesium ion binding"/>
    <property type="evidence" value="ECO:0007669"/>
    <property type="project" value="TreeGrafter"/>
</dbReference>
<name>A0A846XDV0_9NOCA</name>
<dbReference type="RefSeq" id="WP_068043352.1">
    <property type="nucleotide sequence ID" value="NZ_JAAXOO010000003.1"/>
</dbReference>
<protein>
    <submittedName>
        <fullName evidence="14">Magnesium and cobalt transport protein CorA</fullName>
    </submittedName>
</protein>
<dbReference type="PANTHER" id="PTHR46494">
    <property type="entry name" value="CORA FAMILY METAL ION TRANSPORTER (EUROFUNG)"/>
    <property type="match status" value="1"/>
</dbReference>
<evidence type="ECO:0000256" key="8">
    <source>
        <dbReference type="ARBA" id="ARBA00023065"/>
    </source>
</evidence>
<keyword evidence="6" id="KW-0460">Magnesium</keyword>
<evidence type="ECO:0000256" key="2">
    <source>
        <dbReference type="ARBA" id="ARBA00009765"/>
    </source>
</evidence>
<dbReference type="SUPFAM" id="SSF144083">
    <property type="entry name" value="Magnesium transport protein CorA, transmembrane region"/>
    <property type="match status" value="1"/>
</dbReference>
<sequence length="357" mass="39892">MPTLPLPFHSAGRSRRSRSASHIRVPTARAVVDCAVYVDGERLPGRHTHKSALAAAREHGGFVWLGLHDPDATQMAEIAETFGLHALAVEDAVQAHQRPKLERYDKTLVMVMRTVAYREHELHTASEIVETGELLIFIAPEFVIAVRHGEHSPLSVVRRRLEADPERLRLGPGAVLHAIADHVVDTYIEVVQSVEFDIDAMEEEIFTPRSAVTVESIYQLKREVVELRRAVNPLALPLQTLVHNTDLPLDAEIRRYLRDVADHHTAVAERITDFDDALSSLINAALAKITVQQNTDMRKISAWVAVAAVPTMIAGIYGMNFAHTPELETTWGYPVVLLFIFAICGTLLALFRRNNWL</sequence>
<evidence type="ECO:0000256" key="1">
    <source>
        <dbReference type="ARBA" id="ARBA00004651"/>
    </source>
</evidence>
<keyword evidence="4" id="KW-1003">Cell membrane</keyword>
<dbReference type="GO" id="GO:0015087">
    <property type="term" value="F:cobalt ion transmembrane transporter activity"/>
    <property type="evidence" value="ECO:0007669"/>
    <property type="project" value="TreeGrafter"/>
</dbReference>
<evidence type="ECO:0000256" key="11">
    <source>
        <dbReference type="ARBA" id="ARBA00045497"/>
    </source>
</evidence>
<dbReference type="InterPro" id="IPR045861">
    <property type="entry name" value="CorA_cytoplasmic_dom"/>
</dbReference>
<evidence type="ECO:0000256" key="9">
    <source>
        <dbReference type="ARBA" id="ARBA00023136"/>
    </source>
</evidence>
<dbReference type="InterPro" id="IPR045863">
    <property type="entry name" value="CorA_TM1_TM2"/>
</dbReference>
<keyword evidence="9 13" id="KW-0472">Membrane</keyword>
<dbReference type="Proteomes" id="UP000565715">
    <property type="component" value="Unassembled WGS sequence"/>
</dbReference>
<keyword evidence="3" id="KW-0813">Transport</keyword>
<organism evidence="14 15">
    <name type="scientific">Nocardia speluncae</name>
    <dbReference type="NCBI Taxonomy" id="419477"/>
    <lineage>
        <taxon>Bacteria</taxon>
        <taxon>Bacillati</taxon>
        <taxon>Actinomycetota</taxon>
        <taxon>Actinomycetes</taxon>
        <taxon>Mycobacteriales</taxon>
        <taxon>Nocardiaceae</taxon>
        <taxon>Nocardia</taxon>
    </lineage>
</organism>
<feature type="compositionally biased region" description="Basic residues" evidence="12">
    <location>
        <begin position="12"/>
        <end position="21"/>
    </location>
</feature>
<evidence type="ECO:0000256" key="4">
    <source>
        <dbReference type="ARBA" id="ARBA00022475"/>
    </source>
</evidence>
<comment type="caution">
    <text evidence="14">The sequence shown here is derived from an EMBL/GenBank/DDBJ whole genome shotgun (WGS) entry which is preliminary data.</text>
</comment>
<evidence type="ECO:0000256" key="3">
    <source>
        <dbReference type="ARBA" id="ARBA00022448"/>
    </source>
</evidence>
<keyword evidence="5 13" id="KW-0812">Transmembrane</keyword>
<dbReference type="PANTHER" id="PTHR46494:SF1">
    <property type="entry name" value="CORA FAMILY METAL ION TRANSPORTER (EUROFUNG)"/>
    <property type="match status" value="1"/>
</dbReference>
<dbReference type="EMBL" id="JAAXOO010000003">
    <property type="protein sequence ID" value="NKY34122.1"/>
    <property type="molecule type" value="Genomic_DNA"/>
</dbReference>
<feature type="region of interest" description="Disordered" evidence="12">
    <location>
        <begin position="1"/>
        <end position="22"/>
    </location>
</feature>
<evidence type="ECO:0000313" key="15">
    <source>
        <dbReference type="Proteomes" id="UP000565715"/>
    </source>
</evidence>
<dbReference type="AlphaFoldDB" id="A0A846XDV0"/>
<evidence type="ECO:0000256" key="5">
    <source>
        <dbReference type="ARBA" id="ARBA00022692"/>
    </source>
</evidence>
<evidence type="ECO:0000256" key="12">
    <source>
        <dbReference type="SAM" id="MobiDB-lite"/>
    </source>
</evidence>
<dbReference type="Gene3D" id="3.30.460.20">
    <property type="entry name" value="CorA soluble domain-like"/>
    <property type="match status" value="1"/>
</dbReference>
<feature type="transmembrane region" description="Helical" evidence="13">
    <location>
        <begin position="331"/>
        <end position="351"/>
    </location>
</feature>
<comment type="subcellular location">
    <subcellularLocation>
        <location evidence="1">Cell membrane</location>
        <topology evidence="1">Multi-pass membrane protein</topology>
    </subcellularLocation>
</comment>
<accession>A0A846XDV0</accession>
<keyword evidence="7 13" id="KW-1133">Transmembrane helix</keyword>
<comment type="function">
    <text evidence="11">Mediates influx of magnesium ions. Alternates between open and closed states. Activated by low cytoplasmic Mg(2+) levels. Inactive when cytoplasmic Mg(2+) levels are high.</text>
</comment>
<evidence type="ECO:0000256" key="7">
    <source>
        <dbReference type="ARBA" id="ARBA00022989"/>
    </source>
</evidence>
<comment type="similarity">
    <text evidence="2">Belongs to the CorA metal ion transporter (MIT) (TC 1.A.35) family.</text>
</comment>
<dbReference type="GO" id="GO:0015095">
    <property type="term" value="F:magnesium ion transmembrane transporter activity"/>
    <property type="evidence" value="ECO:0007669"/>
    <property type="project" value="TreeGrafter"/>
</dbReference>
<feature type="transmembrane region" description="Helical" evidence="13">
    <location>
        <begin position="300"/>
        <end position="319"/>
    </location>
</feature>
<keyword evidence="15" id="KW-1185">Reference proteome</keyword>
<proteinExistence type="inferred from homology"/>
<dbReference type="Gene3D" id="1.20.58.340">
    <property type="entry name" value="Magnesium transport protein CorA, transmembrane region"/>
    <property type="match status" value="2"/>
</dbReference>
<dbReference type="GO" id="GO:0005886">
    <property type="term" value="C:plasma membrane"/>
    <property type="evidence" value="ECO:0007669"/>
    <property type="project" value="UniProtKB-SubCell"/>
</dbReference>
<dbReference type="CDD" id="cd12830">
    <property type="entry name" value="MtCorA-like"/>
    <property type="match status" value="1"/>
</dbReference>
<dbReference type="InterPro" id="IPR002523">
    <property type="entry name" value="MgTranspt_CorA/ZnTranspt_ZntB"/>
</dbReference>